<dbReference type="PANTHER" id="PTHR45527:SF1">
    <property type="entry name" value="FATTY ACID SYNTHASE"/>
    <property type="match status" value="1"/>
</dbReference>
<evidence type="ECO:0000313" key="3">
    <source>
        <dbReference type="Proteomes" id="UP001527925"/>
    </source>
</evidence>
<evidence type="ECO:0000313" key="2">
    <source>
        <dbReference type="EMBL" id="KAL2911158.1"/>
    </source>
</evidence>
<accession>A0ABR4MV66</accession>
<sequence>MVLLGRRTIFEAMATVDVMQISPSALLQIDPANLPRLKAVCSGIEACPQSLVDRWTGRVAFYSDYGPTEATMVATCTAWLAPGDRITLGRPLANTAIHIVDDAGRRVPPGVKGRLFIGGVGIAQGYLGRPDLTTEKFVADIDDASKKICETGDIGWWTRDSQIKYLGRSNNQIKIKGYRVELDKVVKVLADNDGVKSAVAMARDSMPVTFVTPAGVDVEAVLAQAGERLPGYMVLSAVVVLDAMLMNVNSKADK</sequence>
<reference evidence="2 3" key="1">
    <citation type="submission" date="2023-09" db="EMBL/GenBank/DDBJ databases">
        <title>Pangenome analysis of Batrachochytrium dendrobatidis and related Chytrids.</title>
        <authorList>
            <person name="Yacoub M.N."/>
            <person name="Stajich J.E."/>
            <person name="James T.Y."/>
        </authorList>
    </citation>
    <scope>NUCLEOTIDE SEQUENCE [LARGE SCALE GENOMIC DNA]</scope>
    <source>
        <strain evidence="2 3">JEL0888</strain>
    </source>
</reference>
<protein>
    <recommendedName>
        <fullName evidence="1">AMP-dependent synthetase/ligase domain-containing protein</fullName>
    </recommendedName>
</protein>
<dbReference type="Gene3D" id="3.40.50.12780">
    <property type="entry name" value="N-terminal domain of ligase-like"/>
    <property type="match status" value="1"/>
</dbReference>
<evidence type="ECO:0000259" key="1">
    <source>
        <dbReference type="Pfam" id="PF00501"/>
    </source>
</evidence>
<dbReference type="InterPro" id="IPR042099">
    <property type="entry name" value="ANL_N_sf"/>
</dbReference>
<keyword evidence="3" id="KW-1185">Reference proteome</keyword>
<feature type="domain" description="AMP-dependent synthetase/ligase" evidence="1">
    <location>
        <begin position="28"/>
        <end position="127"/>
    </location>
</feature>
<dbReference type="InterPro" id="IPR045851">
    <property type="entry name" value="AMP-bd_C_sf"/>
</dbReference>
<organism evidence="2 3">
    <name type="scientific">Polyrhizophydium stewartii</name>
    <dbReference type="NCBI Taxonomy" id="2732419"/>
    <lineage>
        <taxon>Eukaryota</taxon>
        <taxon>Fungi</taxon>
        <taxon>Fungi incertae sedis</taxon>
        <taxon>Chytridiomycota</taxon>
        <taxon>Chytridiomycota incertae sedis</taxon>
        <taxon>Chytridiomycetes</taxon>
        <taxon>Rhizophydiales</taxon>
        <taxon>Rhizophydiales incertae sedis</taxon>
        <taxon>Polyrhizophydium</taxon>
    </lineage>
</organism>
<dbReference type="Pfam" id="PF00501">
    <property type="entry name" value="AMP-binding"/>
    <property type="match status" value="1"/>
</dbReference>
<name>A0ABR4MV66_9FUNG</name>
<dbReference type="SUPFAM" id="SSF56801">
    <property type="entry name" value="Acetyl-CoA synthetase-like"/>
    <property type="match status" value="1"/>
</dbReference>
<dbReference type="Gene3D" id="3.30.300.30">
    <property type="match status" value="1"/>
</dbReference>
<dbReference type="EMBL" id="JADGIZ020000146">
    <property type="protein sequence ID" value="KAL2911158.1"/>
    <property type="molecule type" value="Genomic_DNA"/>
</dbReference>
<comment type="caution">
    <text evidence="2">The sequence shown here is derived from an EMBL/GenBank/DDBJ whole genome shotgun (WGS) entry which is preliminary data.</text>
</comment>
<dbReference type="Proteomes" id="UP001527925">
    <property type="component" value="Unassembled WGS sequence"/>
</dbReference>
<dbReference type="PANTHER" id="PTHR45527">
    <property type="entry name" value="NONRIBOSOMAL PEPTIDE SYNTHETASE"/>
    <property type="match status" value="1"/>
</dbReference>
<proteinExistence type="predicted"/>
<gene>
    <name evidence="2" type="ORF">HK105_209384</name>
</gene>
<dbReference type="InterPro" id="IPR000873">
    <property type="entry name" value="AMP-dep_synth/lig_dom"/>
</dbReference>